<sequence length="79" mass="9608">MNHYLFIYQKPICKCQKLVLVRSTDKNFDSEQNIKINQKKINKYCDGIEKRKMEFSLHFLLKFTKDHSDKIKESKSEFF</sequence>
<accession>A0A3M7P9Y2</accession>
<proteinExistence type="predicted"/>
<protein>
    <submittedName>
        <fullName evidence="1">Uncharacterized protein</fullName>
    </submittedName>
</protein>
<keyword evidence="2" id="KW-1185">Reference proteome</keyword>
<organism evidence="1 2">
    <name type="scientific">Brachionus plicatilis</name>
    <name type="common">Marine rotifer</name>
    <name type="synonym">Brachionus muelleri</name>
    <dbReference type="NCBI Taxonomy" id="10195"/>
    <lineage>
        <taxon>Eukaryota</taxon>
        <taxon>Metazoa</taxon>
        <taxon>Spiralia</taxon>
        <taxon>Gnathifera</taxon>
        <taxon>Rotifera</taxon>
        <taxon>Eurotatoria</taxon>
        <taxon>Monogononta</taxon>
        <taxon>Pseudotrocha</taxon>
        <taxon>Ploima</taxon>
        <taxon>Brachionidae</taxon>
        <taxon>Brachionus</taxon>
    </lineage>
</organism>
<evidence type="ECO:0000313" key="2">
    <source>
        <dbReference type="Proteomes" id="UP000276133"/>
    </source>
</evidence>
<gene>
    <name evidence="1" type="ORF">BpHYR1_018291</name>
</gene>
<name>A0A3M7P9Y2_BRAPC</name>
<dbReference type="AlphaFoldDB" id="A0A3M7P9Y2"/>
<comment type="caution">
    <text evidence="1">The sequence shown here is derived from an EMBL/GenBank/DDBJ whole genome shotgun (WGS) entry which is preliminary data.</text>
</comment>
<dbReference type="Proteomes" id="UP000276133">
    <property type="component" value="Unassembled WGS sequence"/>
</dbReference>
<reference evidence="1 2" key="1">
    <citation type="journal article" date="2018" name="Sci. Rep.">
        <title>Genomic signatures of local adaptation to the degree of environmental predictability in rotifers.</title>
        <authorList>
            <person name="Franch-Gras L."/>
            <person name="Hahn C."/>
            <person name="Garcia-Roger E.M."/>
            <person name="Carmona M.J."/>
            <person name="Serra M."/>
            <person name="Gomez A."/>
        </authorList>
    </citation>
    <scope>NUCLEOTIDE SEQUENCE [LARGE SCALE GENOMIC DNA]</scope>
    <source>
        <strain evidence="1">HYR1</strain>
    </source>
</reference>
<dbReference type="EMBL" id="REGN01012323">
    <property type="protein sequence ID" value="RMZ95901.1"/>
    <property type="molecule type" value="Genomic_DNA"/>
</dbReference>
<evidence type="ECO:0000313" key="1">
    <source>
        <dbReference type="EMBL" id="RMZ95901.1"/>
    </source>
</evidence>